<evidence type="ECO:0000313" key="2">
    <source>
        <dbReference type="EMBL" id="SDX65085.1"/>
    </source>
</evidence>
<reference evidence="3" key="1">
    <citation type="submission" date="2016-10" db="EMBL/GenBank/DDBJ databases">
        <authorList>
            <person name="Varghese N."/>
            <person name="Submissions S."/>
        </authorList>
    </citation>
    <scope>NUCLEOTIDE SEQUENCE [LARGE SCALE GENOMIC DNA]</scope>
    <source>
        <strain evidence="3">DSM 217</strain>
    </source>
</reference>
<feature type="transmembrane region" description="Helical" evidence="1">
    <location>
        <begin position="27"/>
        <end position="51"/>
    </location>
</feature>
<dbReference type="EMBL" id="FNNZ01000048">
    <property type="protein sequence ID" value="SDX65085.1"/>
    <property type="molecule type" value="Genomic_DNA"/>
</dbReference>
<dbReference type="Proteomes" id="UP000198816">
    <property type="component" value="Unassembled WGS sequence"/>
</dbReference>
<dbReference type="STRING" id="1058.SAMN05421783_1484"/>
<keyword evidence="3" id="KW-1185">Reference proteome</keyword>
<dbReference type="OrthoDB" id="5405464at2"/>
<accession>A0A1H3DF83</accession>
<dbReference type="RefSeq" id="WP_093038420.1">
    <property type="nucleotide sequence ID" value="NZ_FNNZ01000048.1"/>
</dbReference>
<protein>
    <submittedName>
        <fullName evidence="2">Uncharacterized membrane protein</fullName>
    </submittedName>
</protein>
<evidence type="ECO:0000313" key="3">
    <source>
        <dbReference type="Proteomes" id="UP000198816"/>
    </source>
</evidence>
<dbReference type="AlphaFoldDB" id="A0A1H3DF83"/>
<proteinExistence type="predicted"/>
<organism evidence="2 3">
    <name type="scientific">Thiocapsa roseopersicina</name>
    <dbReference type="NCBI Taxonomy" id="1058"/>
    <lineage>
        <taxon>Bacteria</taxon>
        <taxon>Pseudomonadati</taxon>
        <taxon>Pseudomonadota</taxon>
        <taxon>Gammaproteobacteria</taxon>
        <taxon>Chromatiales</taxon>
        <taxon>Chromatiaceae</taxon>
        <taxon>Thiocapsa</taxon>
    </lineage>
</organism>
<evidence type="ECO:0000256" key="1">
    <source>
        <dbReference type="SAM" id="Phobius"/>
    </source>
</evidence>
<feature type="transmembrane region" description="Helical" evidence="1">
    <location>
        <begin position="72"/>
        <end position="101"/>
    </location>
</feature>
<sequence length="122" mass="14055">MDESTRDVQPVSAEPETTDPLRTTTGFVYLLQALSFILGVTSVIGVVVNYLRLAEVRGTWLESHFIWQIRTFWFQVMWGLVGLVTSVFLIGFLIWGAVYFWTLYRVVKGWLNLSAERPMYAD</sequence>
<keyword evidence="1" id="KW-0812">Transmembrane</keyword>
<name>A0A1H3DF83_THIRO</name>
<keyword evidence="1" id="KW-0472">Membrane</keyword>
<gene>
    <name evidence="2" type="ORF">SAMN05421783_1484</name>
</gene>
<keyword evidence="1" id="KW-1133">Transmembrane helix</keyword>